<evidence type="ECO:0000313" key="1">
    <source>
        <dbReference type="EMBL" id="GKT36668.1"/>
    </source>
</evidence>
<dbReference type="Proteomes" id="UP001057375">
    <property type="component" value="Unassembled WGS sequence"/>
</dbReference>
<evidence type="ECO:0008006" key="3">
    <source>
        <dbReference type="Google" id="ProtNLM"/>
    </source>
</evidence>
<comment type="caution">
    <text evidence="1">The sequence shown here is derived from an EMBL/GenBank/DDBJ whole genome shotgun (WGS) entry which is preliminary data.</text>
</comment>
<proteinExistence type="predicted"/>
<evidence type="ECO:0000313" key="2">
    <source>
        <dbReference type="Proteomes" id="UP001057375"/>
    </source>
</evidence>
<gene>
    <name evidence="1" type="ORF">ADUPG1_009587</name>
</gene>
<name>A0ABQ5KW38_9EUKA</name>
<keyword evidence="2" id="KW-1185">Reference proteome</keyword>
<feature type="non-terminal residue" evidence="1">
    <location>
        <position position="1"/>
    </location>
</feature>
<organism evidence="1 2">
    <name type="scientific">Aduncisulcus paluster</name>
    <dbReference type="NCBI Taxonomy" id="2918883"/>
    <lineage>
        <taxon>Eukaryota</taxon>
        <taxon>Metamonada</taxon>
        <taxon>Carpediemonas-like organisms</taxon>
        <taxon>Aduncisulcus</taxon>
    </lineage>
</organism>
<protein>
    <recommendedName>
        <fullName evidence="3">Vitellogenin</fullName>
    </recommendedName>
</protein>
<reference evidence="1" key="1">
    <citation type="submission" date="2022-03" db="EMBL/GenBank/DDBJ databases">
        <title>Draft genome sequence of Aduncisulcus paluster, a free-living microaerophilic Fornicata.</title>
        <authorList>
            <person name="Yuyama I."/>
            <person name="Kume K."/>
            <person name="Tamura T."/>
            <person name="Inagaki Y."/>
            <person name="Hashimoto T."/>
        </authorList>
    </citation>
    <scope>NUCLEOTIDE SEQUENCE</scope>
    <source>
        <strain evidence="1">NY0171</strain>
    </source>
</reference>
<dbReference type="EMBL" id="BQXS01011278">
    <property type="protein sequence ID" value="GKT36668.1"/>
    <property type="molecule type" value="Genomic_DNA"/>
</dbReference>
<accession>A0ABQ5KW38</accession>
<sequence length="403" mass="45887">ALAISTVFSIPIEEFLDEYKIYLQRESLAYPWKVGTPNDVFVRLDDPSLLEIQTEKALVRYIDDISMEDKNHATIDVEHFLNEGYPIKACSLTFPFVQSYDLGEIRLKKRESCEEKIIEKMFRIDPSLLSGESSQWHTLPIHIPNVSECSISCTRSSDCVGALLSCPATIEDEGYEVEEVNCILLGMRIVMMEGEKLSKIRSEFDQHKENERLRTRIVGNCLTQSLLSKLRETELFATIFDSSVQLSAKSNGNPQLISGSSSNGSFPIRHFSVKFEKFIYVTKVCIVYSKPWWLKNPILPEDIDFTFHEKNGSSSCIRAHAPEFIKDAVIFDVNVTDTCGCDVNFVTSYSGHDWAQVSNIQFIEGTLAEFIEHLEAVREVREVETLMGLEIQQDDIWGDKDSF</sequence>